<feature type="coiled-coil region" evidence="1">
    <location>
        <begin position="23"/>
        <end position="50"/>
    </location>
</feature>
<dbReference type="Proteomes" id="UP000218890">
    <property type="component" value="Chromosome"/>
</dbReference>
<gene>
    <name evidence="2" type="ORF">HH1059_12470</name>
</gene>
<keyword evidence="1" id="KW-0175">Coiled coil</keyword>
<evidence type="ECO:0000313" key="2">
    <source>
        <dbReference type="EMBL" id="BAU57946.2"/>
    </source>
</evidence>
<sequence>MSRQMGNTGHAQTLQERLHKAGAELWQTALNEAEQRLAQRLKEIDEEKVADKPPISRCPGRYTKPGAKSRVRVCSGVPAATVAAANQPCKD</sequence>
<organism evidence="2 3">
    <name type="scientific">Halorhodospira halochloris</name>
    <name type="common">Ectothiorhodospira halochloris</name>
    <dbReference type="NCBI Taxonomy" id="1052"/>
    <lineage>
        <taxon>Bacteria</taxon>
        <taxon>Pseudomonadati</taxon>
        <taxon>Pseudomonadota</taxon>
        <taxon>Gammaproteobacteria</taxon>
        <taxon>Chromatiales</taxon>
        <taxon>Ectothiorhodospiraceae</taxon>
        <taxon>Halorhodospira</taxon>
    </lineage>
</organism>
<reference evidence="2" key="1">
    <citation type="submission" date="2016-02" db="EMBL/GenBank/DDBJ databases">
        <title>Halorhodospira halochloris DSM-1059 complete genome, version 2.</title>
        <authorList>
            <person name="Tsukatani Y."/>
        </authorList>
    </citation>
    <scope>NUCLEOTIDE SEQUENCE</scope>
    <source>
        <strain evidence="2">DSM 1059</strain>
    </source>
</reference>
<proteinExistence type="predicted"/>
<evidence type="ECO:0000313" key="3">
    <source>
        <dbReference type="Proteomes" id="UP000218890"/>
    </source>
</evidence>
<dbReference type="AlphaFoldDB" id="A0A0X8X9H5"/>
<protein>
    <submittedName>
        <fullName evidence="2">Uncharacterized protein</fullName>
    </submittedName>
</protein>
<accession>A0A0X8X9H5</accession>
<dbReference type="KEGG" id="hhk:HH1059_12470"/>
<name>A0A0X8X9H5_HALHR</name>
<evidence type="ECO:0000256" key="1">
    <source>
        <dbReference type="SAM" id="Coils"/>
    </source>
</evidence>
<keyword evidence="3" id="KW-1185">Reference proteome</keyword>
<dbReference type="EMBL" id="AP017372">
    <property type="protein sequence ID" value="BAU57946.2"/>
    <property type="molecule type" value="Genomic_DNA"/>
</dbReference>